<keyword evidence="1" id="KW-0472">Membrane</keyword>
<sequence>MDYMTLKLVHILSSTILFGTGLGTAFYMWRAQLSGDLNTFRIVAKNVVLADWVFTTPAVIIQPLTGFAMMYIAGFSWQQTWLFWSICLFLLVGACWLPVVFIQIKVSKLLETEQPDLARIKRLMLCWYSLGVPAFIGVVGIFYLMVSKVV</sequence>
<dbReference type="Pfam" id="PF10027">
    <property type="entry name" value="DUF2269"/>
    <property type="match status" value="1"/>
</dbReference>
<feature type="transmembrane region" description="Helical" evidence="1">
    <location>
        <begin position="49"/>
        <end position="75"/>
    </location>
</feature>
<name>A0A7U8GRV4_NEPCE</name>
<keyword evidence="1" id="KW-0812">Transmembrane</keyword>
<dbReference type="RefSeq" id="WP_007022883.1">
    <property type="nucleotide sequence ID" value="NZ_CH724127.1"/>
</dbReference>
<keyword evidence="3" id="KW-1185">Reference proteome</keyword>
<dbReference type="EMBL" id="AAOW01000006">
    <property type="protein sequence ID" value="EAR61797.1"/>
    <property type="molecule type" value="Genomic_DNA"/>
</dbReference>
<evidence type="ECO:0000313" key="2">
    <source>
        <dbReference type="EMBL" id="EAR61797.1"/>
    </source>
</evidence>
<evidence type="ECO:0000256" key="1">
    <source>
        <dbReference type="SAM" id="Phobius"/>
    </source>
</evidence>
<gene>
    <name evidence="2" type="ORF">MED92_04342</name>
</gene>
<dbReference type="Proteomes" id="UP000002171">
    <property type="component" value="Unassembled WGS sequence"/>
</dbReference>
<evidence type="ECO:0000313" key="3">
    <source>
        <dbReference type="Proteomes" id="UP000002171"/>
    </source>
</evidence>
<dbReference type="OrthoDB" id="9786302at2"/>
<feature type="transmembrane region" description="Helical" evidence="1">
    <location>
        <begin position="125"/>
        <end position="146"/>
    </location>
</feature>
<accession>A0A7U8GRV4</accession>
<keyword evidence="1" id="KW-1133">Transmembrane helix</keyword>
<reference evidence="2 3" key="1">
    <citation type="submission" date="2006-02" db="EMBL/GenBank/DDBJ databases">
        <authorList>
            <person name="Pinhassi J."/>
            <person name="Pedros-Alio C."/>
            <person name="Ferriera S."/>
            <person name="Johnson J."/>
            <person name="Kravitz S."/>
            <person name="Halpern A."/>
            <person name="Remington K."/>
            <person name="Beeson K."/>
            <person name="Tran B."/>
            <person name="Rogers Y.-H."/>
            <person name="Friedman R."/>
            <person name="Venter J.C."/>
        </authorList>
    </citation>
    <scope>NUCLEOTIDE SEQUENCE [LARGE SCALE GENOMIC DNA]</scope>
    <source>
        <strain evidence="2 3">MED92</strain>
    </source>
</reference>
<proteinExistence type="predicted"/>
<evidence type="ECO:0008006" key="4">
    <source>
        <dbReference type="Google" id="ProtNLM"/>
    </source>
</evidence>
<organism evidence="2 3">
    <name type="scientific">Neptuniibacter caesariensis</name>
    <dbReference type="NCBI Taxonomy" id="207954"/>
    <lineage>
        <taxon>Bacteria</taxon>
        <taxon>Pseudomonadati</taxon>
        <taxon>Pseudomonadota</taxon>
        <taxon>Gammaproteobacteria</taxon>
        <taxon>Oceanospirillales</taxon>
        <taxon>Oceanospirillaceae</taxon>
        <taxon>Neptuniibacter</taxon>
    </lineage>
</organism>
<dbReference type="InterPro" id="IPR018729">
    <property type="entry name" value="DUF2269_transmembrane"/>
</dbReference>
<feature type="transmembrane region" description="Helical" evidence="1">
    <location>
        <begin position="81"/>
        <end position="104"/>
    </location>
</feature>
<dbReference type="AlphaFoldDB" id="A0A7U8GRV4"/>
<feature type="transmembrane region" description="Helical" evidence="1">
    <location>
        <begin position="6"/>
        <end position="29"/>
    </location>
</feature>
<protein>
    <recommendedName>
        <fullName evidence="4">DUF2269 domain-containing protein</fullName>
    </recommendedName>
</protein>
<comment type="caution">
    <text evidence="2">The sequence shown here is derived from an EMBL/GenBank/DDBJ whole genome shotgun (WGS) entry which is preliminary data.</text>
</comment>